<dbReference type="Gene3D" id="3.30.310.110">
    <property type="entry name" value="XisI-like"/>
    <property type="match status" value="1"/>
</dbReference>
<dbReference type="EMBL" id="CP001344">
    <property type="protein sequence ID" value="ACL45413.1"/>
    <property type="molecule type" value="Genomic_DNA"/>
</dbReference>
<dbReference type="CDD" id="cd16382">
    <property type="entry name" value="XisI-like"/>
    <property type="match status" value="1"/>
</dbReference>
<proteinExistence type="predicted"/>
<accession>B8HMU4</accession>
<gene>
    <name evidence="1" type="ordered locus">Cyan7425_3080</name>
</gene>
<reference evidence="1" key="1">
    <citation type="submission" date="2009-01" db="EMBL/GenBank/DDBJ databases">
        <title>Complete sequence of chromosome Cyanothece sp. PCC 7425.</title>
        <authorList>
            <consortium name="US DOE Joint Genome Institute"/>
            <person name="Lucas S."/>
            <person name="Copeland A."/>
            <person name="Lapidus A."/>
            <person name="Glavina del Rio T."/>
            <person name="Dalin E."/>
            <person name="Tice H."/>
            <person name="Bruce D."/>
            <person name="Goodwin L."/>
            <person name="Pitluck S."/>
            <person name="Sims D."/>
            <person name="Meineke L."/>
            <person name="Brettin T."/>
            <person name="Detter J.C."/>
            <person name="Han C."/>
            <person name="Larimer F."/>
            <person name="Land M."/>
            <person name="Hauser L."/>
            <person name="Kyrpides N."/>
            <person name="Ovchinnikova G."/>
            <person name="Liberton M."/>
            <person name="Stoeckel J."/>
            <person name="Banerjee A."/>
            <person name="Singh A."/>
            <person name="Page L."/>
            <person name="Sato H."/>
            <person name="Zhao L."/>
            <person name="Sherman L."/>
            <person name="Pakrasi H."/>
            <person name="Richardson P."/>
        </authorList>
    </citation>
    <scope>NUCLEOTIDE SEQUENCE</scope>
    <source>
        <strain evidence="1">PCC 7425</strain>
    </source>
</reference>
<dbReference type="STRING" id="395961.Cyan7425_3080"/>
<protein>
    <submittedName>
        <fullName evidence="1">XisI protein</fullName>
    </submittedName>
</protein>
<dbReference type="KEGG" id="cyn:Cyan7425_3080"/>
<dbReference type="HOGENOM" id="CLU_149829_1_0_3"/>
<dbReference type="InterPro" id="IPR014968">
    <property type="entry name" value="XisI"/>
</dbReference>
<evidence type="ECO:0000313" key="1">
    <source>
        <dbReference type="EMBL" id="ACL45413.1"/>
    </source>
</evidence>
<dbReference type="InterPro" id="IPR035943">
    <property type="entry name" value="XisI-like_sf"/>
</dbReference>
<dbReference type="eggNOG" id="ENOG5030PCX">
    <property type="taxonomic scope" value="Bacteria"/>
</dbReference>
<dbReference type="Pfam" id="PF08869">
    <property type="entry name" value="XisI"/>
    <property type="match status" value="1"/>
</dbReference>
<dbReference type="OrthoDB" id="467081at2"/>
<organism evidence="1">
    <name type="scientific">Cyanothece sp. (strain PCC 7425 / ATCC 29141)</name>
    <dbReference type="NCBI Taxonomy" id="395961"/>
    <lineage>
        <taxon>Bacteria</taxon>
        <taxon>Bacillati</taxon>
        <taxon>Cyanobacteriota</taxon>
        <taxon>Cyanophyceae</taxon>
        <taxon>Gomontiellales</taxon>
        <taxon>Cyanothecaceae</taxon>
        <taxon>Cyanothece</taxon>
    </lineage>
</organism>
<dbReference type="SUPFAM" id="SSF143847">
    <property type="entry name" value="XisI-like"/>
    <property type="match status" value="1"/>
</dbReference>
<sequence length="111" mass="13070">MDKLAQYRTCIETLLEQHSQSKTQEEEVENELFFDRDRDHYQLMSVGWKGLKRIYHTVLHFDIKDGKIWLQQNTTDIDVGQELQEMGIPKEDIVLGLHPAYKRPYTGYGVA</sequence>
<name>B8HMU4_CYAP4</name>
<dbReference type="AlphaFoldDB" id="B8HMU4"/>